<evidence type="ECO:0000256" key="1">
    <source>
        <dbReference type="ARBA" id="ARBA00022485"/>
    </source>
</evidence>
<dbReference type="GO" id="GO:0051539">
    <property type="term" value="F:4 iron, 4 sulfur cluster binding"/>
    <property type="evidence" value="ECO:0007669"/>
    <property type="project" value="UniProtKB-KW"/>
</dbReference>
<dbReference type="GO" id="GO:0046872">
    <property type="term" value="F:metal ion binding"/>
    <property type="evidence" value="ECO:0007669"/>
    <property type="project" value="UniProtKB-KW"/>
</dbReference>
<accession>A0A5Q0TG77</accession>
<dbReference type="InterPro" id="IPR017900">
    <property type="entry name" value="4Fe4S_Fe_S_CS"/>
</dbReference>
<name>A0A5Q0TG77_9VIBR</name>
<sequence length="166" mass="17987">MSDKPNLTRRGLFGGLSTQAKAMNIRTTEKVQRSVARPPTAVDEDIFQRLCNQCGECAKVCPQDIIHIQNGYPTLDVDYAHCTLCGECKKVCPTIALSGEQQDTGLRAQVNDTCINRYGYCDACESSCPSQALKWQDGARPSIELANCNGCGACKPDCYIGAISLS</sequence>
<keyword evidence="2" id="KW-0479">Metal-binding</keyword>
<dbReference type="PROSITE" id="PS51379">
    <property type="entry name" value="4FE4S_FER_2"/>
    <property type="match status" value="4"/>
</dbReference>
<dbReference type="CDD" id="cd10564">
    <property type="entry name" value="NapF_like"/>
    <property type="match status" value="1"/>
</dbReference>
<evidence type="ECO:0000313" key="7">
    <source>
        <dbReference type="EMBL" id="QGA66132.1"/>
    </source>
</evidence>
<evidence type="ECO:0000259" key="6">
    <source>
        <dbReference type="PROSITE" id="PS51379"/>
    </source>
</evidence>
<feature type="domain" description="4Fe-4S ferredoxin-type" evidence="6">
    <location>
        <begin position="139"/>
        <end position="166"/>
    </location>
</feature>
<dbReference type="RefSeq" id="WP_153448269.1">
    <property type="nucleotide sequence ID" value="NZ_CP045700.1"/>
</dbReference>
<dbReference type="Proteomes" id="UP000348942">
    <property type="component" value="Chromosome 2"/>
</dbReference>
<dbReference type="PROSITE" id="PS00198">
    <property type="entry name" value="4FE4S_FER_1"/>
    <property type="match status" value="2"/>
</dbReference>
<dbReference type="EMBL" id="CP045700">
    <property type="protein sequence ID" value="QGA66132.1"/>
    <property type="molecule type" value="Genomic_DNA"/>
</dbReference>
<keyword evidence="5" id="KW-0411">Iron-sulfur</keyword>
<dbReference type="Gene3D" id="3.30.70.20">
    <property type="match status" value="2"/>
</dbReference>
<dbReference type="InterPro" id="IPR004496">
    <property type="entry name" value="NapF"/>
</dbReference>
<dbReference type="InterPro" id="IPR050157">
    <property type="entry name" value="PSI_iron-sulfur_center"/>
</dbReference>
<dbReference type="NCBIfam" id="TIGR00402">
    <property type="entry name" value="napF"/>
    <property type="match status" value="1"/>
</dbReference>
<gene>
    <name evidence="7" type="primary">napF</name>
    <name evidence="7" type="ORF">GFB47_11720</name>
</gene>
<reference evidence="7 8" key="1">
    <citation type="submission" date="2019-10" db="EMBL/GenBank/DDBJ databases">
        <title>Vibrio sp. nov., isolated from Coralline algae surface.</title>
        <authorList>
            <person name="Geng Y."/>
            <person name="Zhang X."/>
        </authorList>
    </citation>
    <scope>NUCLEOTIDE SEQUENCE [LARGE SCALE GENOMIC DNA]</scope>
    <source>
        <strain evidence="7 8">SM1977</strain>
    </source>
</reference>
<evidence type="ECO:0000313" key="8">
    <source>
        <dbReference type="Proteomes" id="UP000348942"/>
    </source>
</evidence>
<dbReference type="AlphaFoldDB" id="A0A5Q0TG77"/>
<dbReference type="PANTHER" id="PTHR24960:SF79">
    <property type="entry name" value="PHOTOSYSTEM I IRON-SULFUR CENTER"/>
    <property type="match status" value="1"/>
</dbReference>
<dbReference type="InterPro" id="IPR017896">
    <property type="entry name" value="4Fe4S_Fe-S-bd"/>
</dbReference>
<evidence type="ECO:0000256" key="5">
    <source>
        <dbReference type="ARBA" id="ARBA00023014"/>
    </source>
</evidence>
<feature type="domain" description="4Fe-4S ferredoxin-type" evidence="6">
    <location>
        <begin position="106"/>
        <end position="138"/>
    </location>
</feature>
<keyword evidence="8" id="KW-1185">Reference proteome</keyword>
<dbReference type="Pfam" id="PF12838">
    <property type="entry name" value="Fer4_7"/>
    <property type="match status" value="1"/>
</dbReference>
<protein>
    <submittedName>
        <fullName evidence="7">Ferredoxin-type protein NapF</fullName>
    </submittedName>
</protein>
<evidence type="ECO:0000256" key="2">
    <source>
        <dbReference type="ARBA" id="ARBA00022723"/>
    </source>
</evidence>
<keyword evidence="3" id="KW-0677">Repeat</keyword>
<keyword evidence="1" id="KW-0004">4Fe-4S</keyword>
<dbReference type="SUPFAM" id="SSF54862">
    <property type="entry name" value="4Fe-4S ferredoxins"/>
    <property type="match status" value="1"/>
</dbReference>
<dbReference type="PANTHER" id="PTHR24960">
    <property type="entry name" value="PHOTOSYSTEM I IRON-SULFUR CENTER-RELATED"/>
    <property type="match status" value="1"/>
</dbReference>
<proteinExistence type="predicted"/>
<organism evidence="7 8">
    <name type="scientific">Vibrio algicola</name>
    <dbReference type="NCBI Taxonomy" id="2662262"/>
    <lineage>
        <taxon>Bacteria</taxon>
        <taxon>Pseudomonadati</taxon>
        <taxon>Pseudomonadota</taxon>
        <taxon>Gammaproteobacteria</taxon>
        <taxon>Vibrionales</taxon>
        <taxon>Vibrionaceae</taxon>
        <taxon>Vibrio</taxon>
    </lineage>
</organism>
<feature type="domain" description="4Fe-4S ferredoxin-type" evidence="6">
    <location>
        <begin position="38"/>
        <end position="71"/>
    </location>
</feature>
<evidence type="ECO:0000256" key="4">
    <source>
        <dbReference type="ARBA" id="ARBA00023004"/>
    </source>
</evidence>
<evidence type="ECO:0000256" key="3">
    <source>
        <dbReference type="ARBA" id="ARBA00022737"/>
    </source>
</evidence>
<keyword evidence="4" id="KW-0408">Iron</keyword>
<feature type="domain" description="4Fe-4S ferredoxin-type" evidence="6">
    <location>
        <begin position="73"/>
        <end position="102"/>
    </location>
</feature>